<gene>
    <name evidence="2" type="ORF">K0M31_001924</name>
</gene>
<comment type="caution">
    <text evidence="2">The sequence shown here is derived from an EMBL/GenBank/DDBJ whole genome shotgun (WGS) entry which is preliminary data.</text>
</comment>
<dbReference type="AlphaFoldDB" id="A0AA40GGS4"/>
<dbReference type="EMBL" id="JAHYIQ010000001">
    <property type="protein sequence ID" value="KAK1137414.1"/>
    <property type="molecule type" value="Genomic_DNA"/>
</dbReference>
<name>A0AA40GGS4_9HYME</name>
<evidence type="ECO:0000313" key="3">
    <source>
        <dbReference type="Proteomes" id="UP001177670"/>
    </source>
</evidence>
<protein>
    <submittedName>
        <fullName evidence="2">Uncharacterized protein</fullName>
    </submittedName>
</protein>
<organism evidence="2 3">
    <name type="scientific">Melipona bicolor</name>
    <dbReference type="NCBI Taxonomy" id="60889"/>
    <lineage>
        <taxon>Eukaryota</taxon>
        <taxon>Metazoa</taxon>
        <taxon>Ecdysozoa</taxon>
        <taxon>Arthropoda</taxon>
        <taxon>Hexapoda</taxon>
        <taxon>Insecta</taxon>
        <taxon>Pterygota</taxon>
        <taxon>Neoptera</taxon>
        <taxon>Endopterygota</taxon>
        <taxon>Hymenoptera</taxon>
        <taxon>Apocrita</taxon>
        <taxon>Aculeata</taxon>
        <taxon>Apoidea</taxon>
        <taxon>Anthophila</taxon>
        <taxon>Apidae</taxon>
        <taxon>Melipona</taxon>
    </lineage>
</organism>
<evidence type="ECO:0000256" key="1">
    <source>
        <dbReference type="SAM" id="MobiDB-lite"/>
    </source>
</evidence>
<dbReference type="Proteomes" id="UP001177670">
    <property type="component" value="Unassembled WGS sequence"/>
</dbReference>
<feature type="compositionally biased region" description="Basic and acidic residues" evidence="1">
    <location>
        <begin position="1"/>
        <end position="21"/>
    </location>
</feature>
<accession>A0AA40GGS4</accession>
<proteinExistence type="predicted"/>
<reference evidence="2" key="1">
    <citation type="submission" date="2021-10" db="EMBL/GenBank/DDBJ databases">
        <title>Melipona bicolor Genome sequencing and assembly.</title>
        <authorList>
            <person name="Araujo N.S."/>
            <person name="Arias M.C."/>
        </authorList>
    </citation>
    <scope>NUCLEOTIDE SEQUENCE</scope>
    <source>
        <strain evidence="2">USP_2M_L1-L4_2017</strain>
        <tissue evidence="2">Whole body</tissue>
    </source>
</reference>
<keyword evidence="3" id="KW-1185">Reference proteome</keyword>
<feature type="region of interest" description="Disordered" evidence="1">
    <location>
        <begin position="1"/>
        <end position="35"/>
    </location>
</feature>
<evidence type="ECO:0000313" key="2">
    <source>
        <dbReference type="EMBL" id="KAK1137414.1"/>
    </source>
</evidence>
<sequence>MQEEKNSHSETENKTEQEKPQLRRSNRIRRPPERDRCLVEFKKKNSDLMLAIYVEDGLLVGSDESEMVALLKELEKRLR</sequence>